<dbReference type="EMBL" id="CDMY01000417">
    <property type="protein sequence ID" value="CEM11478.1"/>
    <property type="molecule type" value="Genomic_DNA"/>
</dbReference>
<protein>
    <recommendedName>
        <fullName evidence="2">Methyltransferase type 11 domain-containing protein</fullName>
    </recommendedName>
</protein>
<feature type="region of interest" description="Disordered" evidence="1">
    <location>
        <begin position="1"/>
        <end position="35"/>
    </location>
</feature>
<organism evidence="3 4">
    <name type="scientific">Vitrella brassicaformis (strain CCMP3155)</name>
    <dbReference type="NCBI Taxonomy" id="1169540"/>
    <lineage>
        <taxon>Eukaryota</taxon>
        <taxon>Sar</taxon>
        <taxon>Alveolata</taxon>
        <taxon>Colpodellida</taxon>
        <taxon>Vitrellaceae</taxon>
        <taxon>Vitrella</taxon>
    </lineage>
</organism>
<dbReference type="Gene3D" id="3.40.50.150">
    <property type="entry name" value="Vaccinia Virus protein VP39"/>
    <property type="match status" value="1"/>
</dbReference>
<dbReference type="OrthoDB" id="9991036at2759"/>
<dbReference type="InParanoid" id="A0A0G4FE46"/>
<dbReference type="GO" id="GO:0008757">
    <property type="term" value="F:S-adenosylmethionine-dependent methyltransferase activity"/>
    <property type="evidence" value="ECO:0007669"/>
    <property type="project" value="InterPro"/>
</dbReference>
<evidence type="ECO:0000313" key="4">
    <source>
        <dbReference type="Proteomes" id="UP000041254"/>
    </source>
</evidence>
<evidence type="ECO:0000313" key="3">
    <source>
        <dbReference type="EMBL" id="CEM11478.1"/>
    </source>
</evidence>
<dbReference type="InterPro" id="IPR029063">
    <property type="entry name" value="SAM-dependent_MTases_sf"/>
</dbReference>
<reference evidence="3 4" key="1">
    <citation type="submission" date="2014-11" db="EMBL/GenBank/DDBJ databases">
        <authorList>
            <person name="Zhu J."/>
            <person name="Qi W."/>
            <person name="Song R."/>
        </authorList>
    </citation>
    <scope>NUCLEOTIDE SEQUENCE [LARGE SCALE GENOMIC DNA]</scope>
</reference>
<evidence type="ECO:0000259" key="2">
    <source>
        <dbReference type="Pfam" id="PF08241"/>
    </source>
</evidence>
<dbReference type="VEuPathDB" id="CryptoDB:Vbra_15143"/>
<evidence type="ECO:0000256" key="1">
    <source>
        <dbReference type="SAM" id="MobiDB-lite"/>
    </source>
</evidence>
<dbReference type="InterPro" id="IPR013216">
    <property type="entry name" value="Methyltransf_11"/>
</dbReference>
<name>A0A0G4FE46_VITBC</name>
<dbReference type="Proteomes" id="UP000041254">
    <property type="component" value="Unassembled WGS sequence"/>
</dbReference>
<dbReference type="AlphaFoldDB" id="A0A0G4FE46"/>
<dbReference type="PhylomeDB" id="A0A0G4FE46"/>
<gene>
    <name evidence="3" type="ORF">Vbra_15143</name>
</gene>
<proteinExistence type="predicted"/>
<dbReference type="Pfam" id="PF08241">
    <property type="entry name" value="Methyltransf_11"/>
    <property type="match status" value="1"/>
</dbReference>
<sequence length="277" mass="30668">MRRKARRTKSRHFRAGHLSAHGQENGTDSGAGEPATITEEISGLGGKFGTIYETGHWGKNAEGEGTSGGGSLPEQTVGYRAFLIQFIKDHQITSVVDAACGDWLFSRLIPWADLHVDYTGIDVVKDVVRKNQQRYGSDSIRFHVGSLTEPLPSADLLIAKDVLQHLSNRLVHKFIRTNLFPERVRGGQAPGYKYALITDDHCTSHTSECHENADIENGHWRPFSLQSEPFTVKSARTVFLFDVYVPDLVKATDLVDFTQPPAKDSGSRGETYVGVMQ</sequence>
<dbReference type="SUPFAM" id="SSF53335">
    <property type="entry name" value="S-adenosyl-L-methionine-dependent methyltransferases"/>
    <property type="match status" value="1"/>
</dbReference>
<feature type="compositionally biased region" description="Basic residues" evidence="1">
    <location>
        <begin position="1"/>
        <end position="15"/>
    </location>
</feature>
<feature type="domain" description="Methyltransferase type 11" evidence="2">
    <location>
        <begin position="97"/>
        <end position="169"/>
    </location>
</feature>
<keyword evidence="4" id="KW-1185">Reference proteome</keyword>
<accession>A0A0G4FE46</accession>